<evidence type="ECO:0000313" key="5">
    <source>
        <dbReference type="EMBL" id="ADL52583.1"/>
    </source>
</evidence>
<evidence type="ECO:0000256" key="2">
    <source>
        <dbReference type="ARBA" id="ARBA00023125"/>
    </source>
</evidence>
<dbReference type="Pfam" id="PF01047">
    <property type="entry name" value="MarR"/>
    <property type="match status" value="1"/>
</dbReference>
<dbReference type="OrthoDB" id="49580at2"/>
<evidence type="ECO:0000256" key="1">
    <source>
        <dbReference type="ARBA" id="ARBA00023015"/>
    </source>
</evidence>
<protein>
    <submittedName>
        <fullName evidence="5">Regulatory protein MarR</fullName>
    </submittedName>
</protein>
<dbReference type="GO" id="GO:0003700">
    <property type="term" value="F:DNA-binding transcription factor activity"/>
    <property type="evidence" value="ECO:0007669"/>
    <property type="project" value="InterPro"/>
</dbReference>
<sequence length="170" mass="19433">MYEINVSEINANEINVSEIILVGEEMEDIIEVRKLLYKIVALVKQTIIKPKGHMNITATQGMMIHMVGKNNQMKVSELSEALGLSNSTVSGIIDRLEKQNILERIRSEEDRRVVYVKLHPEFKNSACDNFKAQEDFLDNILHKASEEELEKIVETIGILERLLNEAKNKV</sequence>
<dbReference type="PRINTS" id="PR00598">
    <property type="entry name" value="HTHMARR"/>
</dbReference>
<gene>
    <name evidence="5" type="ordered locus">Clocel_2888</name>
</gene>
<reference evidence="5 6" key="1">
    <citation type="submission" date="2010-08" db="EMBL/GenBank/DDBJ databases">
        <title>Complete sequence of Clostridium cellulovorans 743B.</title>
        <authorList>
            <consortium name="US DOE Joint Genome Institute"/>
            <person name="Lucas S."/>
            <person name="Copeland A."/>
            <person name="Lapidus A."/>
            <person name="Cheng J.-F."/>
            <person name="Bruce D."/>
            <person name="Goodwin L."/>
            <person name="Pitluck S."/>
            <person name="Chertkov O."/>
            <person name="Detter J.C."/>
            <person name="Han C."/>
            <person name="Tapia R."/>
            <person name="Land M."/>
            <person name="Hauser L."/>
            <person name="Chang Y.-J."/>
            <person name="Jeffries C."/>
            <person name="Kyrpides N."/>
            <person name="Ivanova N."/>
            <person name="Mikhailova N."/>
            <person name="Hemme C.L."/>
            <person name="Woyke T."/>
        </authorList>
    </citation>
    <scope>NUCLEOTIDE SEQUENCE [LARGE SCALE GENOMIC DNA]</scope>
    <source>
        <strain evidence="6">ATCC 35296 / DSM 3052 / OCM 3 / 743B</strain>
    </source>
</reference>
<dbReference type="AlphaFoldDB" id="D9SSS1"/>
<dbReference type="SUPFAM" id="SSF46785">
    <property type="entry name" value="Winged helix' DNA-binding domain"/>
    <property type="match status" value="1"/>
</dbReference>
<dbReference type="PROSITE" id="PS50995">
    <property type="entry name" value="HTH_MARR_2"/>
    <property type="match status" value="1"/>
</dbReference>
<accession>D9SSS1</accession>
<dbReference type="eggNOG" id="COG1846">
    <property type="taxonomic scope" value="Bacteria"/>
</dbReference>
<name>D9SSS1_CLOC7</name>
<dbReference type="Gene3D" id="1.10.10.10">
    <property type="entry name" value="Winged helix-like DNA-binding domain superfamily/Winged helix DNA-binding domain"/>
    <property type="match status" value="1"/>
</dbReference>
<keyword evidence="6" id="KW-1185">Reference proteome</keyword>
<evidence type="ECO:0000256" key="3">
    <source>
        <dbReference type="ARBA" id="ARBA00023163"/>
    </source>
</evidence>
<organism evidence="5 6">
    <name type="scientific">Clostridium cellulovorans (strain ATCC 35296 / DSM 3052 / OCM 3 / 743B)</name>
    <dbReference type="NCBI Taxonomy" id="573061"/>
    <lineage>
        <taxon>Bacteria</taxon>
        <taxon>Bacillati</taxon>
        <taxon>Bacillota</taxon>
        <taxon>Clostridia</taxon>
        <taxon>Eubacteriales</taxon>
        <taxon>Clostridiaceae</taxon>
        <taxon>Clostridium</taxon>
    </lineage>
</organism>
<dbReference type="STRING" id="573061.Clocel_2888"/>
<dbReference type="EMBL" id="CP002160">
    <property type="protein sequence ID" value="ADL52583.1"/>
    <property type="molecule type" value="Genomic_DNA"/>
</dbReference>
<evidence type="ECO:0000259" key="4">
    <source>
        <dbReference type="PROSITE" id="PS50995"/>
    </source>
</evidence>
<dbReference type="InterPro" id="IPR011991">
    <property type="entry name" value="ArsR-like_HTH"/>
</dbReference>
<keyword evidence="1" id="KW-0805">Transcription regulation</keyword>
<dbReference type="RefSeq" id="WP_013291809.1">
    <property type="nucleotide sequence ID" value="NC_014393.1"/>
</dbReference>
<dbReference type="CDD" id="cd00090">
    <property type="entry name" value="HTH_ARSR"/>
    <property type="match status" value="1"/>
</dbReference>
<dbReference type="InterPro" id="IPR036390">
    <property type="entry name" value="WH_DNA-bd_sf"/>
</dbReference>
<keyword evidence="2" id="KW-0238">DNA-binding</keyword>
<evidence type="ECO:0000313" key="6">
    <source>
        <dbReference type="Proteomes" id="UP000002730"/>
    </source>
</evidence>
<dbReference type="InterPro" id="IPR036388">
    <property type="entry name" value="WH-like_DNA-bd_sf"/>
</dbReference>
<dbReference type="PANTHER" id="PTHR42756">
    <property type="entry name" value="TRANSCRIPTIONAL REGULATOR, MARR"/>
    <property type="match status" value="1"/>
</dbReference>
<dbReference type="GO" id="GO:0003677">
    <property type="term" value="F:DNA binding"/>
    <property type="evidence" value="ECO:0007669"/>
    <property type="project" value="UniProtKB-KW"/>
</dbReference>
<dbReference type="Proteomes" id="UP000002730">
    <property type="component" value="Chromosome"/>
</dbReference>
<dbReference type="PANTHER" id="PTHR42756:SF1">
    <property type="entry name" value="TRANSCRIPTIONAL REPRESSOR OF EMRAB OPERON"/>
    <property type="match status" value="1"/>
</dbReference>
<feature type="domain" description="HTH marR-type" evidence="4">
    <location>
        <begin position="29"/>
        <end position="164"/>
    </location>
</feature>
<dbReference type="HOGENOM" id="CLU_083287_27_7_9"/>
<dbReference type="KEGG" id="ccb:Clocel_2888"/>
<keyword evidence="3" id="KW-0804">Transcription</keyword>
<dbReference type="InterPro" id="IPR000835">
    <property type="entry name" value="HTH_MarR-typ"/>
</dbReference>
<dbReference type="SMART" id="SM00347">
    <property type="entry name" value="HTH_MARR"/>
    <property type="match status" value="1"/>
</dbReference>
<proteinExistence type="predicted"/>